<dbReference type="Proteomes" id="UP000752814">
    <property type="component" value="Unassembled WGS sequence"/>
</dbReference>
<dbReference type="PANTHER" id="PTHR32024">
    <property type="entry name" value="TRK SYSTEM POTASSIUM UPTAKE PROTEIN TRKG-RELATED"/>
    <property type="match status" value="1"/>
</dbReference>
<comment type="subcellular location">
    <subcellularLocation>
        <location evidence="1">Cell inner membrane</location>
        <topology evidence="1">Multi-pass membrane protein</topology>
    </subcellularLocation>
</comment>
<evidence type="ECO:0000256" key="9">
    <source>
        <dbReference type="ARBA" id="ARBA00022989"/>
    </source>
</evidence>
<dbReference type="Pfam" id="PF02386">
    <property type="entry name" value="TrkH"/>
    <property type="match status" value="1"/>
</dbReference>
<keyword evidence="11 12" id="KW-0472">Membrane</keyword>
<comment type="caution">
    <text evidence="13">The sequence shown here is derived from an EMBL/GenBank/DDBJ whole genome shotgun (WGS) entry which is preliminary data.</text>
</comment>
<evidence type="ECO:0000313" key="13">
    <source>
        <dbReference type="EMBL" id="TQS82935.1"/>
    </source>
</evidence>
<keyword evidence="4" id="KW-1003">Cell membrane</keyword>
<keyword evidence="3" id="KW-0813">Transport</keyword>
<feature type="transmembrane region" description="Helical" evidence="12">
    <location>
        <begin position="272"/>
        <end position="290"/>
    </location>
</feature>
<dbReference type="InterPro" id="IPR003445">
    <property type="entry name" value="Cat_transpt"/>
</dbReference>
<evidence type="ECO:0000256" key="3">
    <source>
        <dbReference type="ARBA" id="ARBA00022448"/>
    </source>
</evidence>
<keyword evidence="9 12" id="KW-1133">Transmembrane helix</keyword>
<evidence type="ECO:0000256" key="6">
    <source>
        <dbReference type="ARBA" id="ARBA00022538"/>
    </source>
</evidence>
<evidence type="ECO:0000256" key="12">
    <source>
        <dbReference type="SAM" id="Phobius"/>
    </source>
</evidence>
<evidence type="ECO:0008006" key="15">
    <source>
        <dbReference type="Google" id="ProtNLM"/>
    </source>
</evidence>
<feature type="transmembrane region" description="Helical" evidence="12">
    <location>
        <begin position="311"/>
        <end position="328"/>
    </location>
</feature>
<sequence>MELTKPSQNSQIAPVKKKSFFKRHGVDKYTITKKVSRRENTVLYLFGTLVFYVGLALIVPLICSYIFNDPYDPWIITMLICFLFSIPLLMRFKSAEHTRSTETLFVITTSWILVTIFGSLPFILSGMDVIDALFESMSGFTTTGSTIMGGGGVAPIEEWSKSILLWRSMMQWLGGAGIIMIFVTILPMMGATGRSLVTLELAGTDTQNITQRMQEESRKFHYIYLSLTLLMIVMLLLTGLGVYDSATIALSSISTGGLSPYSDSISHFNSRIVEWIVIIFMFLGGTNFFLQFRAMSRGGYKELIKNSEFRAYVLIVIIASLILFAFLGPEVAGMSTFDRFTASTFQIISAMTSTGYTTISLGGLVNIASLILIIAMIIGGSSGSTAGGIKIVRFVILRKFLSATLYRTIHPKAVVPIKINEKTVEEKTVSSLMALLVCYFGTAVVCIFILMMLGVDTMGSVCSTIASLSNAGLGMGDVASSYGGLPDLAKLVLMFAMWAGRLEFISVFVILSPVFWKEFLRFHKRYS</sequence>
<feature type="transmembrane region" description="Helical" evidence="12">
    <location>
        <begin position="73"/>
        <end position="92"/>
    </location>
</feature>
<dbReference type="PIRSF" id="PIRSF006247">
    <property type="entry name" value="TrkH"/>
    <property type="match status" value="1"/>
</dbReference>
<feature type="transmembrane region" description="Helical" evidence="12">
    <location>
        <begin position="42"/>
        <end position="67"/>
    </location>
</feature>
<dbReference type="InterPro" id="IPR004772">
    <property type="entry name" value="TrkH"/>
</dbReference>
<reference evidence="13" key="1">
    <citation type="submission" date="2016-03" db="EMBL/GenBank/DDBJ databases">
        <authorList>
            <person name="Borrel G."/>
            <person name="Mccann A."/>
            <person name="O'Toole P.W."/>
        </authorList>
    </citation>
    <scope>NUCLEOTIDE SEQUENCE</scope>
    <source>
        <strain evidence="13">183</strain>
    </source>
</reference>
<evidence type="ECO:0000256" key="11">
    <source>
        <dbReference type="ARBA" id="ARBA00023136"/>
    </source>
</evidence>
<evidence type="ECO:0000256" key="5">
    <source>
        <dbReference type="ARBA" id="ARBA00022519"/>
    </source>
</evidence>
<keyword evidence="6" id="KW-0633">Potassium transport</keyword>
<dbReference type="GO" id="GO:0015379">
    <property type="term" value="F:potassium:chloride symporter activity"/>
    <property type="evidence" value="ECO:0007669"/>
    <property type="project" value="InterPro"/>
</dbReference>
<keyword evidence="8" id="KW-0630">Potassium</keyword>
<feature type="transmembrane region" description="Helical" evidence="12">
    <location>
        <begin position="222"/>
        <end position="243"/>
    </location>
</feature>
<dbReference type="AlphaFoldDB" id="A0A8J8TET2"/>
<dbReference type="GeneID" id="41323880"/>
<evidence type="ECO:0000256" key="8">
    <source>
        <dbReference type="ARBA" id="ARBA00022958"/>
    </source>
</evidence>
<evidence type="ECO:0000256" key="1">
    <source>
        <dbReference type="ARBA" id="ARBA00004429"/>
    </source>
</evidence>
<feature type="transmembrane region" description="Helical" evidence="12">
    <location>
        <begin position="491"/>
        <end position="516"/>
    </location>
</feature>
<feature type="transmembrane region" description="Helical" evidence="12">
    <location>
        <begin position="359"/>
        <end position="379"/>
    </location>
</feature>
<evidence type="ECO:0000256" key="7">
    <source>
        <dbReference type="ARBA" id="ARBA00022692"/>
    </source>
</evidence>
<keyword evidence="7 12" id="KW-0812">Transmembrane</keyword>
<protein>
    <recommendedName>
        <fullName evidence="15">Cation transporter</fullName>
    </recommendedName>
</protein>
<feature type="transmembrane region" description="Helical" evidence="12">
    <location>
        <begin position="169"/>
        <end position="189"/>
    </location>
</feature>
<keyword evidence="10" id="KW-0406">Ion transport</keyword>
<dbReference type="PANTHER" id="PTHR32024:SF2">
    <property type="entry name" value="TRK SYSTEM POTASSIUM UPTAKE PROTEIN TRKG-RELATED"/>
    <property type="match status" value="1"/>
</dbReference>
<feature type="transmembrane region" description="Helical" evidence="12">
    <location>
        <begin position="104"/>
        <end position="124"/>
    </location>
</feature>
<dbReference type="RefSeq" id="WP_020449341.1">
    <property type="nucleotide sequence ID" value="NZ_CAYAXV010000005.1"/>
</dbReference>
<gene>
    <name evidence="13" type="ORF">A3207_03070</name>
</gene>
<evidence type="ECO:0000256" key="2">
    <source>
        <dbReference type="ARBA" id="ARBA00009137"/>
    </source>
</evidence>
<feature type="transmembrane region" description="Helical" evidence="12">
    <location>
        <begin position="429"/>
        <end position="453"/>
    </location>
</feature>
<dbReference type="GO" id="GO:0005886">
    <property type="term" value="C:plasma membrane"/>
    <property type="evidence" value="ECO:0007669"/>
    <property type="project" value="UniProtKB-SubCell"/>
</dbReference>
<comment type="similarity">
    <text evidence="2">Belongs to the TrkH potassium transport family.</text>
</comment>
<evidence type="ECO:0000313" key="14">
    <source>
        <dbReference type="Proteomes" id="UP000752814"/>
    </source>
</evidence>
<evidence type="ECO:0000256" key="4">
    <source>
        <dbReference type="ARBA" id="ARBA00022475"/>
    </source>
</evidence>
<dbReference type="EMBL" id="LVVT01000014">
    <property type="protein sequence ID" value="TQS82935.1"/>
    <property type="molecule type" value="Genomic_DNA"/>
</dbReference>
<evidence type="ECO:0000256" key="10">
    <source>
        <dbReference type="ARBA" id="ARBA00023065"/>
    </source>
</evidence>
<proteinExistence type="inferred from homology"/>
<name>A0A8J8TET2_9ARCH</name>
<organism evidence="13 14">
    <name type="scientific">Candidatus Methanomassiliicoccus intestinalis</name>
    <dbReference type="NCBI Taxonomy" id="1406512"/>
    <lineage>
        <taxon>Archaea</taxon>
        <taxon>Methanobacteriati</taxon>
        <taxon>Thermoplasmatota</taxon>
        <taxon>Thermoplasmata</taxon>
        <taxon>Methanomassiliicoccales</taxon>
        <taxon>Methanomassiliicoccaceae</taxon>
        <taxon>Methanomassiliicoccus</taxon>
    </lineage>
</organism>
<keyword evidence="5" id="KW-0997">Cell inner membrane</keyword>
<dbReference type="OMA" id="GSMNHFS"/>
<accession>A0A8J8TET2</accession>